<dbReference type="PANTHER" id="PTHR21576:SF46">
    <property type="entry name" value="NODULIN-LIKE DOMAIN-CONTAINING PROTEIN"/>
    <property type="match status" value="1"/>
</dbReference>
<sequence>MPALVFACDATTCPLLLPRLLFYVSPVASSDADTHPHPRKRTGTLPSFDCSSRSARLCSAYVRLLHLSPPPAPSPFYNSFSVLSSLSIACQPAEEVCLASIGRVVHPALVSNIGVCLVTASRIRFRPPFRLSDDTISYPASLNPPSPPLPRPVPASPQRFPPARVCFCVLHRVTSLPLSGCFRLFFRLFEAKDLLNHAASALLQTCTHTATKTHWLCTKGTQCTMKLVVDELYRSRMLMTGVYVGLAISSTYGFSIFTEHLRNKYGFNQGDITTISTVGNCCGYMVFFAGILFDFSGPKVLFPIAGFLGFLGYFLFGLAFDDIITSKSKEVALVQFCIFNAILYFGCPAMDVATLMPLMVNFPLERGYMVIIQKTFSGLGTSVLMAYFNGWFLNLEAKDASNYSGYAYFVGSQIFFCALLGCYFIDLAPYTPCQFRRNRLTEEQAAERKATLDLYGKQHAPSRRLYIGCFMIGANLVFLTISSIVTGYVPTQKSGYVAISVIAVFLLAMFSLMALPIQFLGRYPVIEKRHPHFPSLGYSNDVPAEAEEALDCAQEQSRANREPTAVHGTADKQRVGGVGQANADDFDAVAVKDRKEGSNGIETYEEDEAANLQKSDTVEEEGVDSAPQTNVSGDPQYRQPFWRNLLTIDLWLFWISFFGMWGTGTVMQMNAAQIYRSVNFGAYDQSRLSLYVALIGVGSAIGRITSGVLDMWLIRRKATSKNEILTTTFLPIGAVLLFAAYLLFAVIPANGLIVPFLLGSIGTGMGWGLGALSVRIVYANDIGKHYNFMFSSGFVSTIALNRFMFGGMFDKEASHLGTAPNCNQPSCVRNQMFILMAVNALSTVAAVLLHLRFRRFVRQERAKQAEEALALEAKNKSD</sequence>
<keyword evidence="3 6" id="KW-1133">Transmembrane helix</keyword>
<dbReference type="AlphaFoldDB" id="A0A640KSC1"/>
<feature type="transmembrane region" description="Helical" evidence="6">
    <location>
        <begin position="408"/>
        <end position="430"/>
    </location>
</feature>
<name>A0A640KSC1_LEITA</name>
<feature type="transmembrane region" description="Helical" evidence="6">
    <location>
        <begin position="786"/>
        <end position="805"/>
    </location>
</feature>
<feature type="transmembrane region" description="Helical" evidence="6">
    <location>
        <begin position="272"/>
        <end position="293"/>
    </location>
</feature>
<organism evidence="8 9">
    <name type="scientific">Leishmania tarentolae</name>
    <name type="common">Sauroleishmania tarentolae</name>
    <dbReference type="NCBI Taxonomy" id="5689"/>
    <lineage>
        <taxon>Eukaryota</taxon>
        <taxon>Discoba</taxon>
        <taxon>Euglenozoa</taxon>
        <taxon>Kinetoplastea</taxon>
        <taxon>Metakinetoplastina</taxon>
        <taxon>Trypanosomatida</taxon>
        <taxon>Trypanosomatidae</taxon>
        <taxon>Leishmaniinae</taxon>
        <taxon>Leishmania</taxon>
        <taxon>lizard Leishmania</taxon>
    </lineage>
</organism>
<comment type="caution">
    <text evidence="8">The sequence shown here is derived from an EMBL/GenBank/DDBJ whole genome shotgun (WGS) entry which is preliminary data.</text>
</comment>
<feature type="transmembrane region" description="Helical" evidence="6">
    <location>
        <begin position="300"/>
        <end position="320"/>
    </location>
</feature>
<dbReference type="Pfam" id="PF06813">
    <property type="entry name" value="Nodulin-like"/>
    <property type="match status" value="1"/>
</dbReference>
<evidence type="ECO:0000256" key="6">
    <source>
        <dbReference type="SAM" id="Phobius"/>
    </source>
</evidence>
<gene>
    <name evidence="8" type="ORF">LtaPh_2916431</name>
</gene>
<evidence type="ECO:0000256" key="2">
    <source>
        <dbReference type="ARBA" id="ARBA00022692"/>
    </source>
</evidence>
<dbReference type="SUPFAM" id="SSF103473">
    <property type="entry name" value="MFS general substrate transporter"/>
    <property type="match status" value="2"/>
</dbReference>
<comment type="subcellular location">
    <subcellularLocation>
        <location evidence="1">Membrane</location>
        <topology evidence="1">Multi-pass membrane protein</topology>
    </subcellularLocation>
</comment>
<accession>A0A640KSC1</accession>
<feature type="transmembrane region" description="Helical" evidence="6">
    <location>
        <begin position="237"/>
        <end position="257"/>
    </location>
</feature>
<evidence type="ECO:0000256" key="3">
    <source>
        <dbReference type="ARBA" id="ARBA00022989"/>
    </source>
</evidence>
<evidence type="ECO:0000259" key="7">
    <source>
        <dbReference type="Pfam" id="PF06813"/>
    </source>
</evidence>
<feature type="transmembrane region" description="Helical" evidence="6">
    <location>
        <begin position="332"/>
        <end position="356"/>
    </location>
</feature>
<proteinExistence type="predicted"/>
<feature type="transmembrane region" description="Helical" evidence="6">
    <location>
        <begin position="465"/>
        <end position="489"/>
    </location>
</feature>
<dbReference type="Proteomes" id="UP000419144">
    <property type="component" value="Unassembled WGS sequence"/>
</dbReference>
<evidence type="ECO:0000256" key="5">
    <source>
        <dbReference type="SAM" id="MobiDB-lite"/>
    </source>
</evidence>
<keyword evidence="9" id="KW-1185">Reference proteome</keyword>
<protein>
    <recommendedName>
        <fullName evidence="7">Nodulin-like domain-containing protein</fullName>
    </recommendedName>
</protein>
<dbReference type="PANTHER" id="PTHR21576">
    <property type="entry name" value="UNCHARACTERIZED NODULIN-LIKE PROTEIN"/>
    <property type="match status" value="1"/>
</dbReference>
<feature type="region of interest" description="Disordered" evidence="5">
    <location>
        <begin position="554"/>
        <end position="578"/>
    </location>
</feature>
<evidence type="ECO:0000313" key="8">
    <source>
        <dbReference type="EMBL" id="GET90437.1"/>
    </source>
</evidence>
<feature type="transmembrane region" description="Helical" evidence="6">
    <location>
        <begin position="368"/>
        <end position="388"/>
    </location>
</feature>
<feature type="domain" description="Nodulin-like" evidence="7">
    <location>
        <begin position="237"/>
        <end position="390"/>
    </location>
</feature>
<reference evidence="8" key="1">
    <citation type="submission" date="2019-11" db="EMBL/GenBank/DDBJ databases">
        <title>Leishmania tarentolae CDS.</title>
        <authorList>
            <person name="Goto Y."/>
            <person name="Yamagishi J."/>
        </authorList>
    </citation>
    <scope>NUCLEOTIDE SEQUENCE [LARGE SCALE GENOMIC DNA]</scope>
    <source>
        <strain evidence="8">Parrot Tar II</strain>
    </source>
</reference>
<feature type="transmembrane region" description="Helical" evidence="6">
    <location>
        <begin position="495"/>
        <end position="520"/>
    </location>
</feature>
<dbReference type="Gene3D" id="1.20.1250.20">
    <property type="entry name" value="MFS general substrate transporter like domains"/>
    <property type="match status" value="2"/>
</dbReference>
<keyword evidence="4 6" id="KW-0472">Membrane</keyword>
<evidence type="ECO:0000256" key="4">
    <source>
        <dbReference type="ARBA" id="ARBA00023136"/>
    </source>
</evidence>
<dbReference type="InterPro" id="IPR036259">
    <property type="entry name" value="MFS_trans_sf"/>
</dbReference>
<dbReference type="GO" id="GO:0016020">
    <property type="term" value="C:membrane"/>
    <property type="evidence" value="ECO:0007669"/>
    <property type="project" value="UniProtKB-SubCell"/>
</dbReference>
<dbReference type="OrthoDB" id="410267at2759"/>
<feature type="transmembrane region" description="Helical" evidence="6">
    <location>
        <begin position="688"/>
        <end position="712"/>
    </location>
</feature>
<keyword evidence="2 6" id="KW-0812">Transmembrane</keyword>
<feature type="transmembrane region" description="Helical" evidence="6">
    <location>
        <begin position="753"/>
        <end position="774"/>
    </location>
</feature>
<feature type="transmembrane region" description="Helical" evidence="6">
    <location>
        <begin position="833"/>
        <end position="853"/>
    </location>
</feature>
<evidence type="ECO:0000313" key="9">
    <source>
        <dbReference type="Proteomes" id="UP000419144"/>
    </source>
</evidence>
<feature type="region of interest" description="Disordered" evidence="5">
    <location>
        <begin position="597"/>
        <end position="632"/>
    </location>
</feature>
<feature type="transmembrane region" description="Helical" evidence="6">
    <location>
        <begin position="724"/>
        <end position="747"/>
    </location>
</feature>
<feature type="transmembrane region" description="Helical" evidence="6">
    <location>
        <begin position="648"/>
        <end position="668"/>
    </location>
</feature>
<dbReference type="EMBL" id="BLBS01000041">
    <property type="protein sequence ID" value="GET90437.1"/>
    <property type="molecule type" value="Genomic_DNA"/>
</dbReference>
<dbReference type="InterPro" id="IPR010658">
    <property type="entry name" value="Nodulin-like"/>
</dbReference>
<evidence type="ECO:0000256" key="1">
    <source>
        <dbReference type="ARBA" id="ARBA00004141"/>
    </source>
</evidence>
<dbReference type="VEuPathDB" id="TriTrypDB:LtaPh_2916431"/>